<feature type="domain" description="N-acetyltransferase" evidence="3">
    <location>
        <begin position="8"/>
        <end position="164"/>
    </location>
</feature>
<evidence type="ECO:0000313" key="4">
    <source>
        <dbReference type="EMBL" id="GGM42371.1"/>
    </source>
</evidence>
<organism evidence="4 5">
    <name type="scientific">Deinococcus arenae</name>
    <dbReference type="NCBI Taxonomy" id="1452751"/>
    <lineage>
        <taxon>Bacteria</taxon>
        <taxon>Thermotogati</taxon>
        <taxon>Deinococcota</taxon>
        <taxon>Deinococci</taxon>
        <taxon>Deinococcales</taxon>
        <taxon>Deinococcaceae</taxon>
        <taxon>Deinococcus</taxon>
    </lineage>
</organism>
<dbReference type="Pfam" id="PF00583">
    <property type="entry name" value="Acetyltransf_1"/>
    <property type="match status" value="1"/>
</dbReference>
<keyword evidence="1" id="KW-0808">Transferase</keyword>
<name>A0A8H9GPS5_9DEIO</name>
<evidence type="ECO:0000313" key="5">
    <source>
        <dbReference type="Proteomes" id="UP000600547"/>
    </source>
</evidence>
<keyword evidence="2" id="KW-0012">Acyltransferase</keyword>
<evidence type="ECO:0000256" key="1">
    <source>
        <dbReference type="ARBA" id="ARBA00022679"/>
    </source>
</evidence>
<dbReference type="AlphaFoldDB" id="A0A8H9GPS5"/>
<dbReference type="Gene3D" id="3.40.630.30">
    <property type="match status" value="1"/>
</dbReference>
<dbReference type="PANTHER" id="PTHR43877">
    <property type="entry name" value="AMINOALKYLPHOSPHONATE N-ACETYLTRANSFERASE-RELATED-RELATED"/>
    <property type="match status" value="1"/>
</dbReference>
<dbReference type="CDD" id="cd04301">
    <property type="entry name" value="NAT_SF"/>
    <property type="match status" value="1"/>
</dbReference>
<dbReference type="PROSITE" id="PS51186">
    <property type="entry name" value="GNAT"/>
    <property type="match status" value="1"/>
</dbReference>
<sequence length="164" mass="17382">MSDAAMAVQLSPFRPEHAAALRALTLPAAQAEFTTHTAGLLDSVPGDPQRQLVTILRGGEVVGAFVLAVGEHRDRYLTAPDPDAVALSSLSVDAAQQGRGVGTAAMRALPGLVRALFPQARRVILVVNQRNPGAWHVYGKAGFEVTATREGRIGPQWVMTLPLD</sequence>
<gene>
    <name evidence="4" type="ORF">GCM10008956_18460</name>
</gene>
<reference evidence="5" key="1">
    <citation type="journal article" date="2019" name="Int. J. Syst. Evol. Microbiol.">
        <title>The Global Catalogue of Microorganisms (GCM) 10K type strain sequencing project: providing services to taxonomists for standard genome sequencing and annotation.</title>
        <authorList>
            <consortium name="The Broad Institute Genomics Platform"/>
            <consortium name="The Broad Institute Genome Sequencing Center for Infectious Disease"/>
            <person name="Wu L."/>
            <person name="Ma J."/>
        </authorList>
    </citation>
    <scope>NUCLEOTIDE SEQUENCE [LARGE SCALE GENOMIC DNA]</scope>
    <source>
        <strain evidence="5">JCM 31047</strain>
    </source>
</reference>
<dbReference type="RefSeq" id="WP_162621385.1">
    <property type="nucleotide sequence ID" value="NZ_BMQG01000005.1"/>
</dbReference>
<dbReference type="InterPro" id="IPR016181">
    <property type="entry name" value="Acyl_CoA_acyltransferase"/>
</dbReference>
<dbReference type="GO" id="GO:0016747">
    <property type="term" value="F:acyltransferase activity, transferring groups other than amino-acyl groups"/>
    <property type="evidence" value="ECO:0007669"/>
    <property type="project" value="InterPro"/>
</dbReference>
<dbReference type="PANTHER" id="PTHR43877:SF2">
    <property type="entry name" value="AMINOALKYLPHOSPHONATE N-ACETYLTRANSFERASE-RELATED"/>
    <property type="match status" value="1"/>
</dbReference>
<accession>A0A8H9GPS5</accession>
<dbReference type="EMBL" id="BMQG01000005">
    <property type="protein sequence ID" value="GGM42371.1"/>
    <property type="molecule type" value="Genomic_DNA"/>
</dbReference>
<proteinExistence type="predicted"/>
<dbReference type="InterPro" id="IPR000182">
    <property type="entry name" value="GNAT_dom"/>
</dbReference>
<evidence type="ECO:0000256" key="2">
    <source>
        <dbReference type="ARBA" id="ARBA00023315"/>
    </source>
</evidence>
<dbReference type="SUPFAM" id="SSF55729">
    <property type="entry name" value="Acyl-CoA N-acyltransferases (Nat)"/>
    <property type="match status" value="1"/>
</dbReference>
<comment type="caution">
    <text evidence="4">The sequence shown here is derived from an EMBL/GenBank/DDBJ whole genome shotgun (WGS) entry which is preliminary data.</text>
</comment>
<evidence type="ECO:0000259" key="3">
    <source>
        <dbReference type="PROSITE" id="PS51186"/>
    </source>
</evidence>
<keyword evidence="5" id="KW-1185">Reference proteome</keyword>
<dbReference type="InterPro" id="IPR050832">
    <property type="entry name" value="Bact_Acetyltransf"/>
</dbReference>
<protein>
    <recommendedName>
        <fullName evidence="3">N-acetyltransferase domain-containing protein</fullName>
    </recommendedName>
</protein>
<dbReference type="Proteomes" id="UP000600547">
    <property type="component" value="Unassembled WGS sequence"/>
</dbReference>